<dbReference type="PANTHER" id="PTHR34815:SF2">
    <property type="entry name" value="N-ACETYLTRANSFERASE DOMAIN-CONTAINING PROTEIN"/>
    <property type="match status" value="1"/>
</dbReference>
<dbReference type="PROSITE" id="PS51186">
    <property type="entry name" value="GNAT"/>
    <property type="match status" value="1"/>
</dbReference>
<evidence type="ECO:0000259" key="1">
    <source>
        <dbReference type="PROSITE" id="PS51186"/>
    </source>
</evidence>
<dbReference type="PANTHER" id="PTHR34815">
    <property type="entry name" value="LYSINE ACETYLTRANSFERASE"/>
    <property type="match status" value="1"/>
</dbReference>
<dbReference type="Gene3D" id="3.40.630.30">
    <property type="match status" value="1"/>
</dbReference>
<dbReference type="CDD" id="cd04301">
    <property type="entry name" value="NAT_SF"/>
    <property type="match status" value="1"/>
</dbReference>
<evidence type="ECO:0000313" key="3">
    <source>
        <dbReference type="Proteomes" id="UP000442694"/>
    </source>
</evidence>
<dbReference type="Pfam" id="PF13527">
    <property type="entry name" value="Acetyltransf_9"/>
    <property type="match status" value="1"/>
</dbReference>
<keyword evidence="2" id="KW-0808">Transferase</keyword>
<name>A0A833JDY8_9BACT</name>
<dbReference type="InterPro" id="IPR053013">
    <property type="entry name" value="LAT"/>
</dbReference>
<protein>
    <submittedName>
        <fullName evidence="2">GNAT family N-acetyltransferase</fullName>
    </submittedName>
</protein>
<keyword evidence="3" id="KW-1185">Reference proteome</keyword>
<gene>
    <name evidence="2" type="ORF">GCL57_05755</name>
</gene>
<dbReference type="InterPro" id="IPR000182">
    <property type="entry name" value="GNAT_dom"/>
</dbReference>
<dbReference type="Proteomes" id="UP000442694">
    <property type="component" value="Unassembled WGS sequence"/>
</dbReference>
<dbReference type="AlphaFoldDB" id="A0A833JDY8"/>
<dbReference type="EMBL" id="WFLN01000005">
    <property type="protein sequence ID" value="KAB8032150.1"/>
    <property type="molecule type" value="Genomic_DNA"/>
</dbReference>
<comment type="caution">
    <text evidence="2">The sequence shown here is derived from an EMBL/GenBank/DDBJ whole genome shotgun (WGS) entry which is preliminary data.</text>
</comment>
<dbReference type="InterPro" id="IPR016181">
    <property type="entry name" value="Acyl_CoA_acyltransferase"/>
</dbReference>
<reference evidence="2 3" key="1">
    <citation type="submission" date="2019-10" db="EMBL/GenBank/DDBJ databases">
        <title>New genus of Silvanigrellaceae.</title>
        <authorList>
            <person name="Pitt A."/>
            <person name="Hahn M.W."/>
        </authorList>
    </citation>
    <scope>NUCLEOTIDE SEQUENCE [LARGE SCALE GENOMIC DNA]</scope>
    <source>
        <strain evidence="2 3">33A1-SZDP</strain>
    </source>
</reference>
<evidence type="ECO:0000313" key="2">
    <source>
        <dbReference type="EMBL" id="KAB8032150.1"/>
    </source>
</evidence>
<feature type="domain" description="N-acetyltransferase" evidence="1">
    <location>
        <begin position="12"/>
        <end position="158"/>
    </location>
</feature>
<dbReference type="SUPFAM" id="SSF55729">
    <property type="entry name" value="Acyl-CoA N-acyltransferases (Nat)"/>
    <property type="match status" value="1"/>
</dbReference>
<dbReference type="GO" id="GO:0016747">
    <property type="term" value="F:acyltransferase activity, transferring groups other than amino-acyl groups"/>
    <property type="evidence" value="ECO:0007669"/>
    <property type="project" value="InterPro"/>
</dbReference>
<organism evidence="2 3">
    <name type="scientific">Fluviispira multicolorata</name>
    <dbReference type="NCBI Taxonomy" id="2654512"/>
    <lineage>
        <taxon>Bacteria</taxon>
        <taxon>Pseudomonadati</taxon>
        <taxon>Bdellovibrionota</taxon>
        <taxon>Oligoflexia</taxon>
        <taxon>Silvanigrellales</taxon>
        <taxon>Silvanigrellaceae</taxon>
        <taxon>Fluviispira</taxon>
    </lineage>
</organism>
<proteinExistence type="predicted"/>
<accession>A0A833JDY8</accession>
<sequence>MFIIYMSSGKDMIVRKATEKDFPSIYFMGHDTWGETLTLEQYALKCSESDKYESGQWFVLEIDNKIVSSLICYRNSFGLDENTVGIGSVATLPEYRNRGYVTYLMKEITQKQNHGKDVKAFFLFSDIKPSFYEQFGFKLLPLNLQRYEKSKAMVLDLKNHFHFQKKNIESIPVYF</sequence>